<dbReference type="Pfam" id="PF02571">
    <property type="entry name" value="CbiJ"/>
    <property type="match status" value="1"/>
</dbReference>
<sequence>MILILGGTYDGIYIGRYLKKSGYNVQISAKSKHGQKIIRDKGLEVYQNHLKASSGKMSQLLLKEKFSLVIDATHPFATEITKGAIRACNESDIPYLRYERPSLNISKGVNYERVNTFKEAATQAKYYINNKNSKVFLTIGSKNLQSFTDIIDTKQIVARVLPLTSSITHCYNLGLLPENIIALQGIVRYSLNKSLFKNYNASVLVTKDSGLESGLQEKLHASKDLGMKVILINRPNYEEVMTFSNYDDLFEWIKNNQDN</sequence>
<dbReference type="UniPathway" id="UPA00148"/>
<evidence type="ECO:0000256" key="1">
    <source>
        <dbReference type="ARBA" id="ARBA00004953"/>
    </source>
</evidence>
<evidence type="ECO:0000313" key="5">
    <source>
        <dbReference type="Proteomes" id="UP000214588"/>
    </source>
</evidence>
<evidence type="ECO:0000313" key="4">
    <source>
        <dbReference type="EMBL" id="OWZ82972.1"/>
    </source>
</evidence>
<evidence type="ECO:0000256" key="3">
    <source>
        <dbReference type="ARBA" id="ARBA00023002"/>
    </source>
</evidence>
<comment type="caution">
    <text evidence="4">The sequence shown here is derived from an EMBL/GenBank/DDBJ whole genome shotgun (WGS) entry which is preliminary data.</text>
</comment>
<accession>A0A226BW21</accession>
<dbReference type="OrthoDB" id="9780707at2"/>
<gene>
    <name evidence="4" type="primary">cobK</name>
    <name evidence="4" type="ORF">CDO51_11095</name>
</gene>
<dbReference type="EMBL" id="NIQC01000031">
    <property type="protein sequence ID" value="OWZ82972.1"/>
    <property type="molecule type" value="Genomic_DNA"/>
</dbReference>
<dbReference type="PROSITE" id="PS51014">
    <property type="entry name" value="COBK_CBIJ"/>
    <property type="match status" value="1"/>
</dbReference>
<organism evidence="4 5">
    <name type="scientific">Natranaerobius trueperi</name>
    <dbReference type="NCBI Taxonomy" id="759412"/>
    <lineage>
        <taxon>Bacteria</taxon>
        <taxon>Bacillati</taxon>
        <taxon>Bacillota</taxon>
        <taxon>Clostridia</taxon>
        <taxon>Natranaerobiales</taxon>
        <taxon>Natranaerobiaceae</taxon>
        <taxon>Natranaerobius</taxon>
    </lineage>
</organism>
<keyword evidence="2" id="KW-0169">Cobalamin biosynthesis</keyword>
<protein>
    <submittedName>
        <fullName evidence="4">Precorrin-6A reductase</fullName>
    </submittedName>
</protein>
<dbReference type="RefSeq" id="WP_089024320.1">
    <property type="nucleotide sequence ID" value="NZ_NIQC01000031.1"/>
</dbReference>
<name>A0A226BW21_9FIRM</name>
<dbReference type="InterPro" id="IPR003723">
    <property type="entry name" value="Precorrin-6x_reduct"/>
</dbReference>
<keyword evidence="3" id="KW-0560">Oxidoreductase</keyword>
<reference evidence="4 5" key="1">
    <citation type="submission" date="2017-06" db="EMBL/GenBank/DDBJ databases">
        <title>Draft Genome Sequence of Natranaerobius trueperi halophilic, alkalithermophilic bacteria from soda lakes.</title>
        <authorList>
            <person name="Zhao B."/>
        </authorList>
    </citation>
    <scope>NUCLEOTIDE SEQUENCE [LARGE SCALE GENOMIC DNA]</scope>
    <source>
        <strain evidence="4 5">DSM 18760</strain>
    </source>
</reference>
<comment type="pathway">
    <text evidence="1">Cofactor biosynthesis; adenosylcobalamin biosynthesis.</text>
</comment>
<dbReference type="GO" id="GO:0016994">
    <property type="term" value="F:precorrin-6A reductase activity"/>
    <property type="evidence" value="ECO:0007669"/>
    <property type="project" value="InterPro"/>
</dbReference>
<dbReference type="GO" id="GO:0009236">
    <property type="term" value="P:cobalamin biosynthetic process"/>
    <property type="evidence" value="ECO:0007669"/>
    <property type="project" value="UniProtKB-UniPathway"/>
</dbReference>
<keyword evidence="5" id="KW-1185">Reference proteome</keyword>
<dbReference type="PANTHER" id="PTHR36925">
    <property type="entry name" value="COBALT-PRECORRIN-6A REDUCTASE"/>
    <property type="match status" value="1"/>
</dbReference>
<dbReference type="AlphaFoldDB" id="A0A226BW21"/>
<evidence type="ECO:0000256" key="2">
    <source>
        <dbReference type="ARBA" id="ARBA00022573"/>
    </source>
</evidence>
<dbReference type="NCBIfam" id="TIGR00715">
    <property type="entry name" value="precor6x_red"/>
    <property type="match status" value="1"/>
</dbReference>
<dbReference type="PANTHER" id="PTHR36925:SF1">
    <property type="entry name" value="COBALT-PRECORRIN-6A REDUCTASE"/>
    <property type="match status" value="1"/>
</dbReference>
<dbReference type="Proteomes" id="UP000214588">
    <property type="component" value="Unassembled WGS sequence"/>
</dbReference>
<proteinExistence type="predicted"/>